<reference evidence="2 3" key="1">
    <citation type="submission" date="2023-02" db="EMBL/GenBank/DDBJ databases">
        <title>LHISI_Scaffold_Assembly.</title>
        <authorList>
            <person name="Stuart O.P."/>
            <person name="Cleave R."/>
            <person name="Magrath M.J.L."/>
            <person name="Mikheyev A.S."/>
        </authorList>
    </citation>
    <scope>NUCLEOTIDE SEQUENCE [LARGE SCALE GENOMIC DNA]</scope>
    <source>
        <strain evidence="2">Daus_M_001</strain>
        <tissue evidence="2">Leg muscle</tissue>
    </source>
</reference>
<proteinExistence type="predicted"/>
<name>A0ABQ9I234_9NEOP</name>
<evidence type="ECO:0000313" key="3">
    <source>
        <dbReference type="Proteomes" id="UP001159363"/>
    </source>
</evidence>
<keyword evidence="3" id="KW-1185">Reference proteome</keyword>
<comment type="caution">
    <text evidence="2">The sequence shown here is derived from an EMBL/GenBank/DDBJ whole genome shotgun (WGS) entry which is preliminary data.</text>
</comment>
<gene>
    <name evidence="2" type="ORF">PR048_010176</name>
</gene>
<sequence length="164" mass="19052">MNKNILLGKIHDVQDIPRRHHGLYDDPSTSRRQVTISNVVRDGNGKNVRNEFKNKFTENDRNLIRARITSFPQHESHYSHKKSTGEFVSADLNMNRLFREFKQKHPDPQDFPKLKFAHPVVDSRNECDRLNAIITCSTTETKKAEASTNSEQHHMKAEEDKKST</sequence>
<organism evidence="2 3">
    <name type="scientific">Dryococelus australis</name>
    <dbReference type="NCBI Taxonomy" id="614101"/>
    <lineage>
        <taxon>Eukaryota</taxon>
        <taxon>Metazoa</taxon>
        <taxon>Ecdysozoa</taxon>
        <taxon>Arthropoda</taxon>
        <taxon>Hexapoda</taxon>
        <taxon>Insecta</taxon>
        <taxon>Pterygota</taxon>
        <taxon>Neoptera</taxon>
        <taxon>Polyneoptera</taxon>
        <taxon>Phasmatodea</taxon>
        <taxon>Verophasmatodea</taxon>
        <taxon>Anareolatae</taxon>
        <taxon>Phasmatidae</taxon>
        <taxon>Eurycanthinae</taxon>
        <taxon>Dryococelus</taxon>
    </lineage>
</organism>
<accession>A0ABQ9I234</accession>
<feature type="region of interest" description="Disordered" evidence="1">
    <location>
        <begin position="139"/>
        <end position="164"/>
    </location>
</feature>
<evidence type="ECO:0000256" key="1">
    <source>
        <dbReference type="SAM" id="MobiDB-lite"/>
    </source>
</evidence>
<evidence type="ECO:0000313" key="2">
    <source>
        <dbReference type="EMBL" id="KAJ8890667.1"/>
    </source>
</evidence>
<feature type="compositionally biased region" description="Basic and acidic residues" evidence="1">
    <location>
        <begin position="140"/>
        <end position="164"/>
    </location>
</feature>
<protein>
    <submittedName>
        <fullName evidence="2">Uncharacterized protein</fullName>
    </submittedName>
</protein>
<dbReference type="EMBL" id="JARBHB010000003">
    <property type="protein sequence ID" value="KAJ8890667.1"/>
    <property type="molecule type" value="Genomic_DNA"/>
</dbReference>
<dbReference type="Proteomes" id="UP001159363">
    <property type="component" value="Chromosome 3"/>
</dbReference>